<organism evidence="2 3">
    <name type="scientific">Burkholderia pseudomallei</name>
    <name type="common">Pseudomonas pseudomallei</name>
    <dbReference type="NCBI Taxonomy" id="28450"/>
    <lineage>
        <taxon>Bacteria</taxon>
        <taxon>Pseudomonadati</taxon>
        <taxon>Pseudomonadota</taxon>
        <taxon>Betaproteobacteria</taxon>
        <taxon>Burkholderiales</taxon>
        <taxon>Burkholderiaceae</taxon>
        <taxon>Burkholderia</taxon>
        <taxon>pseudomallei group</taxon>
    </lineage>
</organism>
<feature type="compositionally biased region" description="Basic residues" evidence="1">
    <location>
        <begin position="35"/>
        <end position="51"/>
    </location>
</feature>
<dbReference type="AlphaFoldDB" id="A0AAX0UDV3"/>
<sequence>MQAFLRRCHECVNRRPHAYRTRRTAPNAPIDSRRRIGPRASHHADRARRPRSFSPIFVGKLVDILGAQRSNR</sequence>
<comment type="caution">
    <text evidence="2">The sequence shown here is derived from an EMBL/GenBank/DDBJ whole genome shotgun (WGS) entry which is preliminary data.</text>
</comment>
<dbReference type="Proteomes" id="UP000231878">
    <property type="component" value="Unassembled WGS sequence"/>
</dbReference>
<evidence type="ECO:0000256" key="1">
    <source>
        <dbReference type="SAM" id="MobiDB-lite"/>
    </source>
</evidence>
<protein>
    <submittedName>
        <fullName evidence="2">Uncharacterized protein</fullName>
    </submittedName>
</protein>
<gene>
    <name evidence="2" type="ORF">CWD88_08475</name>
</gene>
<dbReference type="EMBL" id="PHRB01000006">
    <property type="protein sequence ID" value="PJO66659.1"/>
    <property type="molecule type" value="Genomic_DNA"/>
</dbReference>
<accession>A0AAX0UDV3</accession>
<evidence type="ECO:0000313" key="3">
    <source>
        <dbReference type="Proteomes" id="UP000231878"/>
    </source>
</evidence>
<name>A0AAX0UDV3_BURPE</name>
<feature type="region of interest" description="Disordered" evidence="1">
    <location>
        <begin position="19"/>
        <end position="51"/>
    </location>
</feature>
<reference evidence="2 3" key="1">
    <citation type="submission" date="2017-11" db="EMBL/GenBank/DDBJ databases">
        <title>Molecular characterization of Burkholderia pseudomallei and closely related isolates from Vietnam.</title>
        <authorList>
            <person name="Ustinov D.V."/>
            <person name="Antonov A.S."/>
            <person name="Avdusheva E.F."/>
            <person name="Shpak I.M."/>
            <person name="Zakharova I.B."/>
            <person name="Thi L.A."/>
            <person name="Teteryatnikova N."/>
            <person name="Lopasteyskaya Y.A."/>
            <person name="Kuzyutina J.A."/>
            <person name="Ngo T.N."/>
            <person name="Victorov D.V."/>
        </authorList>
    </citation>
    <scope>NUCLEOTIDE SEQUENCE [LARGE SCALE GENOMIC DNA]</scope>
    <source>
        <strain evidence="2 3">V1512</strain>
    </source>
</reference>
<proteinExistence type="predicted"/>
<evidence type="ECO:0000313" key="2">
    <source>
        <dbReference type="EMBL" id="PJO66659.1"/>
    </source>
</evidence>